<dbReference type="PANTHER" id="PTHR34404">
    <property type="entry name" value="REGULATORY PROTEIN, FMDB FAMILY"/>
    <property type="match status" value="1"/>
</dbReference>
<feature type="compositionally biased region" description="Basic and acidic residues" evidence="1">
    <location>
        <begin position="63"/>
        <end position="79"/>
    </location>
</feature>
<name>A0A0F9RZJ0_9ZZZZ</name>
<evidence type="ECO:0000313" key="3">
    <source>
        <dbReference type="EMBL" id="KKN61875.1"/>
    </source>
</evidence>
<dbReference type="AlphaFoldDB" id="A0A0F9RZJ0"/>
<sequence length="93" mass="10239">MPLYEYKCLTCGSSLEVLQKIHEPRLKKCPKCGGLLKKVLSPPALQFKGSGWYVTDYAQNKKPGKESNATKKPKSEKPAASKKKKDPSPSSSD</sequence>
<gene>
    <name evidence="3" type="ORF">LCGC14_0517610</name>
</gene>
<dbReference type="PANTHER" id="PTHR34404:SF2">
    <property type="entry name" value="CONSERVED SERINE RICH PROTEIN"/>
    <property type="match status" value="1"/>
</dbReference>
<organism evidence="3">
    <name type="scientific">marine sediment metagenome</name>
    <dbReference type="NCBI Taxonomy" id="412755"/>
    <lineage>
        <taxon>unclassified sequences</taxon>
        <taxon>metagenomes</taxon>
        <taxon>ecological metagenomes</taxon>
    </lineage>
</organism>
<accession>A0A0F9RZJ0</accession>
<proteinExistence type="predicted"/>
<dbReference type="Pfam" id="PF09723">
    <property type="entry name" value="Zn_ribbon_8"/>
    <property type="match status" value="1"/>
</dbReference>
<protein>
    <recommendedName>
        <fullName evidence="2">Putative regulatory protein FmdB zinc ribbon domain-containing protein</fullName>
    </recommendedName>
</protein>
<dbReference type="InterPro" id="IPR013429">
    <property type="entry name" value="Regulatory_FmdB_Zinc_ribbon"/>
</dbReference>
<feature type="region of interest" description="Disordered" evidence="1">
    <location>
        <begin position="58"/>
        <end position="93"/>
    </location>
</feature>
<feature type="domain" description="Putative regulatory protein FmdB zinc ribbon" evidence="2">
    <location>
        <begin position="1"/>
        <end position="41"/>
    </location>
</feature>
<comment type="caution">
    <text evidence="3">The sequence shown here is derived from an EMBL/GenBank/DDBJ whole genome shotgun (WGS) entry which is preliminary data.</text>
</comment>
<dbReference type="SMART" id="SM00834">
    <property type="entry name" value="CxxC_CXXC_SSSS"/>
    <property type="match status" value="1"/>
</dbReference>
<dbReference type="EMBL" id="LAZR01000642">
    <property type="protein sequence ID" value="KKN61875.1"/>
    <property type="molecule type" value="Genomic_DNA"/>
</dbReference>
<evidence type="ECO:0000259" key="2">
    <source>
        <dbReference type="SMART" id="SM00834"/>
    </source>
</evidence>
<dbReference type="NCBIfam" id="TIGR02605">
    <property type="entry name" value="CxxC_CxxC_SSSS"/>
    <property type="match status" value="1"/>
</dbReference>
<reference evidence="3" key="1">
    <citation type="journal article" date="2015" name="Nature">
        <title>Complex archaea that bridge the gap between prokaryotes and eukaryotes.</title>
        <authorList>
            <person name="Spang A."/>
            <person name="Saw J.H."/>
            <person name="Jorgensen S.L."/>
            <person name="Zaremba-Niedzwiedzka K."/>
            <person name="Martijn J."/>
            <person name="Lind A.E."/>
            <person name="van Eijk R."/>
            <person name="Schleper C."/>
            <person name="Guy L."/>
            <person name="Ettema T.J."/>
        </authorList>
    </citation>
    <scope>NUCLEOTIDE SEQUENCE</scope>
</reference>
<evidence type="ECO:0000256" key="1">
    <source>
        <dbReference type="SAM" id="MobiDB-lite"/>
    </source>
</evidence>